<evidence type="ECO:0000256" key="1">
    <source>
        <dbReference type="SAM" id="SignalP"/>
    </source>
</evidence>
<reference evidence="2 3" key="1">
    <citation type="submission" date="2023-10" db="EMBL/GenBank/DDBJ databases">
        <title>Noviherbaspirillum sp. CPCC 100848 genome assembly.</title>
        <authorList>
            <person name="Li X.Y."/>
            <person name="Fang X.M."/>
        </authorList>
    </citation>
    <scope>NUCLEOTIDE SEQUENCE [LARGE SCALE GENOMIC DNA]</scope>
    <source>
        <strain evidence="2 3">CPCC 100848</strain>
    </source>
</reference>
<dbReference type="InterPro" id="IPR024446">
    <property type="entry name" value="PXPV"/>
</dbReference>
<keyword evidence="3" id="KW-1185">Reference proteome</keyword>
<keyword evidence="1" id="KW-0732">Signal</keyword>
<dbReference type="EMBL" id="JAWIIV010000003">
    <property type="protein sequence ID" value="MEC4718631.1"/>
    <property type="molecule type" value="Genomic_DNA"/>
</dbReference>
<proteinExistence type="predicted"/>
<feature type="chain" id="PRO_5047220424" description="Virulence factor" evidence="1">
    <location>
        <begin position="27"/>
        <end position="113"/>
    </location>
</feature>
<name>A0ABU6J4T8_9BURK</name>
<evidence type="ECO:0008006" key="4">
    <source>
        <dbReference type="Google" id="ProtNLM"/>
    </source>
</evidence>
<evidence type="ECO:0000313" key="3">
    <source>
        <dbReference type="Proteomes" id="UP001352263"/>
    </source>
</evidence>
<feature type="signal peptide" evidence="1">
    <location>
        <begin position="1"/>
        <end position="26"/>
    </location>
</feature>
<comment type="caution">
    <text evidence="2">The sequence shown here is derived from an EMBL/GenBank/DDBJ whole genome shotgun (WGS) entry which is preliminary data.</text>
</comment>
<dbReference type="Proteomes" id="UP001352263">
    <property type="component" value="Unassembled WGS sequence"/>
</dbReference>
<dbReference type="RefSeq" id="WP_326505360.1">
    <property type="nucleotide sequence ID" value="NZ_JAWIIV010000003.1"/>
</dbReference>
<sequence>MKTNRKSALQTIAGILLLAAAPLSLAGGPNVNWSVTVNSGYPAVGIYTPPPVYVQPQPVYVRPQPVYVQPVTVVTYGTPYYVEKRHGKKMHKHHWKHQHQHRHHHYHHHGYRY</sequence>
<protein>
    <recommendedName>
        <fullName evidence="4">Virulence factor</fullName>
    </recommendedName>
</protein>
<accession>A0ABU6J4T8</accession>
<organism evidence="2 3">
    <name type="scientific">Noviherbaspirillum album</name>
    <dbReference type="NCBI Taxonomy" id="3080276"/>
    <lineage>
        <taxon>Bacteria</taxon>
        <taxon>Pseudomonadati</taxon>
        <taxon>Pseudomonadota</taxon>
        <taxon>Betaproteobacteria</taxon>
        <taxon>Burkholderiales</taxon>
        <taxon>Oxalobacteraceae</taxon>
        <taxon>Noviherbaspirillum</taxon>
    </lineage>
</organism>
<evidence type="ECO:0000313" key="2">
    <source>
        <dbReference type="EMBL" id="MEC4718631.1"/>
    </source>
</evidence>
<gene>
    <name evidence="2" type="ORF">RY831_05690</name>
</gene>
<dbReference type="Pfam" id="PF12778">
    <property type="entry name" value="PXPV"/>
    <property type="match status" value="1"/>
</dbReference>